<feature type="compositionally biased region" description="Polar residues" evidence="1">
    <location>
        <begin position="89"/>
        <end position="99"/>
    </location>
</feature>
<feature type="compositionally biased region" description="Pro residues" evidence="1">
    <location>
        <begin position="115"/>
        <end position="126"/>
    </location>
</feature>
<dbReference type="InParanoid" id="A0A0D0AKZ8"/>
<proteinExistence type="predicted"/>
<reference evidence="2 3" key="1">
    <citation type="submission" date="2014-04" db="EMBL/GenBank/DDBJ databases">
        <authorList>
            <consortium name="DOE Joint Genome Institute"/>
            <person name="Kuo A."/>
            <person name="Ruytinx J."/>
            <person name="Rineau F."/>
            <person name="Colpaert J."/>
            <person name="Kohler A."/>
            <person name="Nagy L.G."/>
            <person name="Floudas D."/>
            <person name="Copeland A."/>
            <person name="Barry K.W."/>
            <person name="Cichocki N."/>
            <person name="Veneault-Fourrey C."/>
            <person name="LaButti K."/>
            <person name="Lindquist E.A."/>
            <person name="Lipzen A."/>
            <person name="Lundell T."/>
            <person name="Morin E."/>
            <person name="Murat C."/>
            <person name="Sun H."/>
            <person name="Tunlid A."/>
            <person name="Henrissat B."/>
            <person name="Grigoriev I.V."/>
            <person name="Hibbett D.S."/>
            <person name="Martin F."/>
            <person name="Nordberg H.P."/>
            <person name="Cantor M.N."/>
            <person name="Hua S.X."/>
        </authorList>
    </citation>
    <scope>NUCLEOTIDE SEQUENCE [LARGE SCALE GENOMIC DNA]</scope>
    <source>
        <strain evidence="2 3">UH-Slu-Lm8-n1</strain>
    </source>
</reference>
<evidence type="ECO:0000256" key="1">
    <source>
        <dbReference type="SAM" id="MobiDB-lite"/>
    </source>
</evidence>
<dbReference type="Proteomes" id="UP000054485">
    <property type="component" value="Unassembled WGS sequence"/>
</dbReference>
<accession>A0A0D0AKZ8</accession>
<reference evidence="3" key="2">
    <citation type="submission" date="2015-01" db="EMBL/GenBank/DDBJ databases">
        <title>Evolutionary Origins and Diversification of the Mycorrhizal Mutualists.</title>
        <authorList>
            <consortium name="DOE Joint Genome Institute"/>
            <consortium name="Mycorrhizal Genomics Consortium"/>
            <person name="Kohler A."/>
            <person name="Kuo A."/>
            <person name="Nagy L.G."/>
            <person name="Floudas D."/>
            <person name="Copeland A."/>
            <person name="Barry K.W."/>
            <person name="Cichocki N."/>
            <person name="Veneault-Fourrey C."/>
            <person name="LaButti K."/>
            <person name="Lindquist E.A."/>
            <person name="Lipzen A."/>
            <person name="Lundell T."/>
            <person name="Morin E."/>
            <person name="Murat C."/>
            <person name="Riley R."/>
            <person name="Ohm R."/>
            <person name="Sun H."/>
            <person name="Tunlid A."/>
            <person name="Henrissat B."/>
            <person name="Grigoriev I.V."/>
            <person name="Hibbett D.S."/>
            <person name="Martin F."/>
        </authorList>
    </citation>
    <scope>NUCLEOTIDE SEQUENCE [LARGE SCALE GENOMIC DNA]</scope>
    <source>
        <strain evidence="3">UH-Slu-Lm8-n1</strain>
    </source>
</reference>
<dbReference type="AlphaFoldDB" id="A0A0D0AKZ8"/>
<name>A0A0D0AKZ8_9AGAM</name>
<dbReference type="HOGENOM" id="CLU_1455307_0_0_1"/>
<sequence length="189" mass="19918">MPPPPIPASTRAGPSTELHLHELSMATNEISADMAHRLPTSPIAPSTVPSTSPPSALTSASQGKRKASVLGSDVDAPSGKHSRPPSETAKAQQEGTAAMSSLAIAVETMSKNMSAPPPPPPPPPPSDFAHAIEVVSEATYMSDNDKLDMTQLFVKDKDEATAFLYLKGDNLKATWVQRKLAAIRAMNID</sequence>
<evidence type="ECO:0000313" key="2">
    <source>
        <dbReference type="EMBL" id="KIK38814.1"/>
    </source>
</evidence>
<gene>
    <name evidence="2" type="ORF">CY34DRAFT_14792</name>
</gene>
<feature type="compositionally biased region" description="Low complexity" evidence="1">
    <location>
        <begin position="39"/>
        <end position="61"/>
    </location>
</feature>
<dbReference type="EMBL" id="KN835372">
    <property type="protein sequence ID" value="KIK38814.1"/>
    <property type="molecule type" value="Genomic_DNA"/>
</dbReference>
<dbReference type="OrthoDB" id="2679891at2759"/>
<organism evidence="2 3">
    <name type="scientific">Suillus luteus UH-Slu-Lm8-n1</name>
    <dbReference type="NCBI Taxonomy" id="930992"/>
    <lineage>
        <taxon>Eukaryota</taxon>
        <taxon>Fungi</taxon>
        <taxon>Dikarya</taxon>
        <taxon>Basidiomycota</taxon>
        <taxon>Agaricomycotina</taxon>
        <taxon>Agaricomycetes</taxon>
        <taxon>Agaricomycetidae</taxon>
        <taxon>Boletales</taxon>
        <taxon>Suillineae</taxon>
        <taxon>Suillaceae</taxon>
        <taxon>Suillus</taxon>
    </lineage>
</organism>
<feature type="region of interest" description="Disordered" evidence="1">
    <location>
        <begin position="1"/>
        <end position="127"/>
    </location>
</feature>
<protein>
    <submittedName>
        <fullName evidence="2">Uncharacterized protein</fullName>
    </submittedName>
</protein>
<keyword evidence="3" id="KW-1185">Reference proteome</keyword>
<evidence type="ECO:0000313" key="3">
    <source>
        <dbReference type="Proteomes" id="UP000054485"/>
    </source>
</evidence>